<comment type="subcellular location">
    <subcellularLocation>
        <location evidence="1">Endomembrane system</location>
        <topology evidence="1">Multi-pass membrane protein</topology>
    </subcellularLocation>
</comment>
<feature type="transmembrane region" description="Helical" evidence="5">
    <location>
        <begin position="234"/>
        <end position="255"/>
    </location>
</feature>
<dbReference type="PANTHER" id="PTHR24064">
    <property type="entry name" value="SOLUTE CARRIER FAMILY 22 MEMBER"/>
    <property type="match status" value="1"/>
</dbReference>
<sequence length="495" mass="55874">MAFQDLLYQVGGLGRFQILQIVCLCISSIIVFPHVLLENFTAAIPGHRCWVHILDNDTVSANGTGILSQDTLLRISIPLDSNLRPENCRRFLHPQWQLLHLNGTFPNMSELDTEPCVNGWVYDQSSFSSTIVTEWDLVCEFQSLISVSKFLVMAGMLVGGIIYGHLSDRFGRRLILSWCLLQLAIADTCAAFAPTFLIYCALRFLAGLSLISILVNSNMLIVEWTLARFQALGMTLTGCSYSVGQIILGGLAYAIRDWRTLQLVFSVPVFAILLWLAESARWLIITNKPEEALNKLRKAAHRNGRKNVADTLTLEVRRMGEELEAAQNKPPVYDLFRTRNLRKRICVLSFMRFTTFLPYFGLNLHVQHLGKNVFLSQVLFGVVTLPSNYVALLALNHLGRRVSQMLFLFLLGISILITTFVPEAVAPLLMILTVYSPHLPWIIYGVSPILSALAVRLLPETRNQPLPDSIQDVENERKDWRKAKQEEISMKVTPF</sequence>
<feature type="transmembrane region" description="Helical" evidence="5">
    <location>
        <begin position="175"/>
        <end position="198"/>
    </location>
</feature>
<evidence type="ECO:0000256" key="5">
    <source>
        <dbReference type="SAM" id="Phobius"/>
    </source>
</evidence>
<proteinExistence type="predicted"/>
<feature type="transmembrane region" description="Helical" evidence="5">
    <location>
        <begin position="12"/>
        <end position="32"/>
    </location>
</feature>
<evidence type="ECO:0000256" key="4">
    <source>
        <dbReference type="ARBA" id="ARBA00023136"/>
    </source>
</evidence>
<keyword evidence="4 5" id="KW-0472">Membrane</keyword>
<dbReference type="InterPro" id="IPR011701">
    <property type="entry name" value="MFS"/>
</dbReference>
<dbReference type="InterPro" id="IPR036259">
    <property type="entry name" value="MFS_trans_sf"/>
</dbReference>
<evidence type="ECO:0000256" key="2">
    <source>
        <dbReference type="ARBA" id="ARBA00022692"/>
    </source>
</evidence>
<feature type="transmembrane region" description="Helical" evidence="5">
    <location>
        <begin position="345"/>
        <end position="362"/>
    </location>
</feature>
<feature type="transmembrane region" description="Helical" evidence="5">
    <location>
        <begin position="441"/>
        <end position="458"/>
    </location>
</feature>
<evidence type="ECO:0000256" key="3">
    <source>
        <dbReference type="ARBA" id="ARBA00022989"/>
    </source>
</evidence>
<dbReference type="Gene3D" id="1.20.1250.20">
    <property type="entry name" value="MFS general substrate transporter like domains"/>
    <property type="match status" value="1"/>
</dbReference>
<reference evidence="7" key="1">
    <citation type="submission" date="2023-03" db="UniProtKB">
        <authorList>
            <consortium name="Ensembl"/>
        </authorList>
    </citation>
    <scope>IDENTIFICATION</scope>
</reference>
<dbReference type="Pfam" id="PF07690">
    <property type="entry name" value="MFS_1"/>
    <property type="match status" value="1"/>
</dbReference>
<evidence type="ECO:0000256" key="1">
    <source>
        <dbReference type="ARBA" id="ARBA00004127"/>
    </source>
</evidence>
<feature type="transmembrane region" description="Helical" evidence="5">
    <location>
        <begin position="374"/>
        <end position="395"/>
    </location>
</feature>
<feature type="transmembrane region" description="Helical" evidence="5">
    <location>
        <begin position="261"/>
        <end position="277"/>
    </location>
</feature>
<organism evidence="7">
    <name type="scientific">Equus asinus asinus</name>
    <dbReference type="NCBI Taxonomy" id="83772"/>
    <lineage>
        <taxon>Eukaryota</taxon>
        <taxon>Metazoa</taxon>
        <taxon>Chordata</taxon>
        <taxon>Craniata</taxon>
        <taxon>Vertebrata</taxon>
        <taxon>Euteleostomi</taxon>
        <taxon>Mammalia</taxon>
        <taxon>Eutheria</taxon>
        <taxon>Laurasiatheria</taxon>
        <taxon>Perissodactyla</taxon>
        <taxon>Equidae</taxon>
        <taxon>Equus</taxon>
    </lineage>
</organism>
<dbReference type="GO" id="GO:0012505">
    <property type="term" value="C:endomembrane system"/>
    <property type="evidence" value="ECO:0007669"/>
    <property type="project" value="UniProtKB-SubCell"/>
</dbReference>
<evidence type="ECO:0000259" key="6">
    <source>
        <dbReference type="PROSITE" id="PS50850"/>
    </source>
</evidence>
<name>A0A8C4PMN7_EQUAS</name>
<keyword evidence="3 5" id="KW-1133">Transmembrane helix</keyword>
<dbReference type="InterPro" id="IPR020846">
    <property type="entry name" value="MFS_dom"/>
</dbReference>
<evidence type="ECO:0000313" key="7">
    <source>
        <dbReference type="Ensembl" id="ENSEASP00005017120.1"/>
    </source>
</evidence>
<dbReference type="FunFam" id="1.20.1250.20:FF:000023">
    <property type="entry name" value="Solute carrier family 22 member 6"/>
    <property type="match status" value="1"/>
</dbReference>
<dbReference type="PROSITE" id="PS50850">
    <property type="entry name" value="MFS"/>
    <property type="match status" value="1"/>
</dbReference>
<feature type="transmembrane region" description="Helical" evidence="5">
    <location>
        <begin position="407"/>
        <end position="435"/>
    </location>
</feature>
<dbReference type="GO" id="GO:0022857">
    <property type="term" value="F:transmembrane transporter activity"/>
    <property type="evidence" value="ECO:0007669"/>
    <property type="project" value="InterPro"/>
</dbReference>
<accession>A0A8C4PMN7</accession>
<dbReference type="SUPFAM" id="SSF103473">
    <property type="entry name" value="MFS general substrate transporter"/>
    <property type="match status" value="1"/>
</dbReference>
<feature type="domain" description="Major facilitator superfamily (MFS) profile" evidence="6">
    <location>
        <begin position="98"/>
        <end position="495"/>
    </location>
</feature>
<feature type="transmembrane region" description="Helical" evidence="5">
    <location>
        <begin position="204"/>
        <end position="222"/>
    </location>
</feature>
<keyword evidence="2 5" id="KW-0812">Transmembrane</keyword>
<feature type="transmembrane region" description="Helical" evidence="5">
    <location>
        <begin position="144"/>
        <end position="163"/>
    </location>
</feature>
<dbReference type="Ensembl" id="ENSEAST00005018594.1">
    <property type="protein sequence ID" value="ENSEASP00005017120.1"/>
    <property type="gene ID" value="ENSEASG00005011708.1"/>
</dbReference>
<protein>
    <recommendedName>
        <fullName evidence="6">Major facilitator superfamily (MFS) profile domain-containing protein</fullName>
    </recommendedName>
</protein>
<dbReference type="AlphaFoldDB" id="A0A8C4PMN7"/>